<dbReference type="InterPro" id="IPR040365">
    <property type="entry name" value="EFHD1/2"/>
</dbReference>
<evidence type="ECO:0000256" key="3">
    <source>
        <dbReference type="ARBA" id="ARBA00022837"/>
    </source>
</evidence>
<evidence type="ECO:0000313" key="8">
    <source>
        <dbReference type="EMBL" id="CAD8601491.1"/>
    </source>
</evidence>
<name>A0A7S0L3X7_9EUKA</name>
<dbReference type="SMART" id="SM00054">
    <property type="entry name" value="EFh"/>
    <property type="match status" value="2"/>
</dbReference>
<feature type="chain" id="PRO_5031219708" description="peptidylprolyl isomerase" evidence="5">
    <location>
        <begin position="19"/>
        <end position="365"/>
    </location>
</feature>
<keyword evidence="1" id="KW-0479">Metal-binding</keyword>
<feature type="domain" description="EF-hand" evidence="7">
    <location>
        <begin position="102"/>
        <end position="137"/>
    </location>
</feature>
<accession>A0A7S0L3X7</accession>
<keyword evidence="2" id="KW-0677">Repeat</keyword>
<dbReference type="GO" id="GO:0005509">
    <property type="term" value="F:calcium ion binding"/>
    <property type="evidence" value="ECO:0007669"/>
    <property type="project" value="InterPro"/>
</dbReference>
<dbReference type="InterPro" id="IPR002048">
    <property type="entry name" value="EF_hand_dom"/>
</dbReference>
<dbReference type="InterPro" id="IPR046357">
    <property type="entry name" value="PPIase_dom_sf"/>
</dbReference>
<dbReference type="InterPro" id="IPR001179">
    <property type="entry name" value="PPIase_FKBP_dom"/>
</dbReference>
<dbReference type="PROSITE" id="PS00018">
    <property type="entry name" value="EF_HAND_1"/>
    <property type="match status" value="2"/>
</dbReference>
<dbReference type="Gene3D" id="1.10.238.10">
    <property type="entry name" value="EF-hand"/>
    <property type="match status" value="1"/>
</dbReference>
<protein>
    <recommendedName>
        <fullName evidence="4">peptidylprolyl isomerase</fullName>
        <ecNumber evidence="4">5.2.1.8</ecNumber>
    </recommendedName>
</protein>
<dbReference type="EC" id="5.2.1.8" evidence="4"/>
<sequence>MLALYGALLAFSPASLLSTHLSRRHSPHTRSCALASSEERERGWRAIARPRCRLSAFETGEEKPELSEMQMEQIFQQFDTSADGFIDLTELQAALAKAGRPISSAEAEQILQRVDANDDGQISLDEFKAVFKLSPGSVPDSLNALLEVRSFFVDGLSRVGNALGIEASGQWRTSSNGQRFVDDVIGDGKAVLPGDVVQLHYTITLMSTNNVVETSRGGLPVAIQVGEATGAGRGWNDALSGMRVGGIRRVYALPEEGEGATARYDVEVMGVDESASSKEEGIIASLGGRRAITRLLFALTFVPYFLPSDKWPAWFSSPSNTSPLNPPDEVLKQDPTDVYVSKELDAIFSQEVLPKGSRRDGARKE</sequence>
<dbReference type="GO" id="GO:0005783">
    <property type="term" value="C:endoplasmic reticulum"/>
    <property type="evidence" value="ECO:0007669"/>
    <property type="project" value="UniProtKB-ARBA"/>
</dbReference>
<keyword evidence="5" id="KW-0732">Signal</keyword>
<feature type="signal peptide" evidence="5">
    <location>
        <begin position="1"/>
        <end position="18"/>
    </location>
</feature>
<dbReference type="Gene3D" id="3.10.50.40">
    <property type="match status" value="1"/>
</dbReference>
<gene>
    <name evidence="8" type="ORF">CPEL01642_LOCUS4822</name>
</gene>
<dbReference type="EMBL" id="HBEY01009970">
    <property type="protein sequence ID" value="CAD8601491.1"/>
    <property type="molecule type" value="Transcribed_RNA"/>
</dbReference>
<evidence type="ECO:0000259" key="7">
    <source>
        <dbReference type="PROSITE" id="PS50222"/>
    </source>
</evidence>
<proteinExistence type="predicted"/>
<evidence type="ECO:0000256" key="5">
    <source>
        <dbReference type="SAM" id="SignalP"/>
    </source>
</evidence>
<dbReference type="PROSITE" id="PS50222">
    <property type="entry name" value="EF_HAND_2"/>
    <property type="match status" value="2"/>
</dbReference>
<dbReference type="InterPro" id="IPR018247">
    <property type="entry name" value="EF_Hand_1_Ca_BS"/>
</dbReference>
<dbReference type="AlphaFoldDB" id="A0A7S0L3X7"/>
<dbReference type="CDD" id="cd00051">
    <property type="entry name" value="EFh"/>
    <property type="match status" value="1"/>
</dbReference>
<dbReference type="PANTHER" id="PTHR13025:SF6">
    <property type="entry name" value="EF-HAND DOMAIN-CONTAINING PROTEIN-RELATED"/>
    <property type="match status" value="1"/>
</dbReference>
<dbReference type="SUPFAM" id="SSF47473">
    <property type="entry name" value="EF-hand"/>
    <property type="match status" value="1"/>
</dbReference>
<organism evidence="8">
    <name type="scientific">Coccolithus braarudii</name>
    <dbReference type="NCBI Taxonomy" id="221442"/>
    <lineage>
        <taxon>Eukaryota</taxon>
        <taxon>Haptista</taxon>
        <taxon>Haptophyta</taxon>
        <taxon>Prymnesiophyceae</taxon>
        <taxon>Coccolithales</taxon>
        <taxon>Coccolithaceae</taxon>
        <taxon>Coccolithus</taxon>
    </lineage>
</organism>
<reference evidence="8" key="1">
    <citation type="submission" date="2021-01" db="EMBL/GenBank/DDBJ databases">
        <authorList>
            <person name="Corre E."/>
            <person name="Pelletier E."/>
            <person name="Niang G."/>
            <person name="Scheremetjew M."/>
            <person name="Finn R."/>
            <person name="Kale V."/>
            <person name="Holt S."/>
            <person name="Cochrane G."/>
            <person name="Meng A."/>
            <person name="Brown T."/>
            <person name="Cohen L."/>
        </authorList>
    </citation>
    <scope>NUCLEOTIDE SEQUENCE</scope>
    <source>
        <strain evidence="8">PLY182g</strain>
    </source>
</reference>
<keyword evidence="4" id="KW-0697">Rotamase</keyword>
<dbReference type="Pfam" id="PF00254">
    <property type="entry name" value="FKBP_C"/>
    <property type="match status" value="1"/>
</dbReference>
<keyword evidence="4" id="KW-0413">Isomerase</keyword>
<keyword evidence="3" id="KW-0106">Calcium</keyword>
<evidence type="ECO:0000256" key="2">
    <source>
        <dbReference type="ARBA" id="ARBA00022737"/>
    </source>
</evidence>
<comment type="catalytic activity">
    <reaction evidence="4">
        <text>[protein]-peptidylproline (omega=180) = [protein]-peptidylproline (omega=0)</text>
        <dbReference type="Rhea" id="RHEA:16237"/>
        <dbReference type="Rhea" id="RHEA-COMP:10747"/>
        <dbReference type="Rhea" id="RHEA-COMP:10748"/>
        <dbReference type="ChEBI" id="CHEBI:83833"/>
        <dbReference type="ChEBI" id="CHEBI:83834"/>
        <dbReference type="EC" id="5.2.1.8"/>
    </reaction>
</comment>
<evidence type="ECO:0000259" key="6">
    <source>
        <dbReference type="PROSITE" id="PS50059"/>
    </source>
</evidence>
<dbReference type="Pfam" id="PF13499">
    <property type="entry name" value="EF-hand_7"/>
    <property type="match status" value="1"/>
</dbReference>
<dbReference type="PROSITE" id="PS50059">
    <property type="entry name" value="FKBP_PPIASE"/>
    <property type="match status" value="1"/>
</dbReference>
<feature type="domain" description="EF-hand" evidence="7">
    <location>
        <begin position="66"/>
        <end position="101"/>
    </location>
</feature>
<feature type="domain" description="PPIase FKBP-type" evidence="6">
    <location>
        <begin position="194"/>
        <end position="260"/>
    </location>
</feature>
<evidence type="ECO:0000256" key="4">
    <source>
        <dbReference type="PROSITE-ProRule" id="PRU00277"/>
    </source>
</evidence>
<dbReference type="InterPro" id="IPR011992">
    <property type="entry name" value="EF-hand-dom_pair"/>
</dbReference>
<dbReference type="PANTHER" id="PTHR13025">
    <property type="entry name" value="EF-HAND DOMAIN-CONTAINING PROTEIN D"/>
    <property type="match status" value="1"/>
</dbReference>
<dbReference type="GO" id="GO:0003755">
    <property type="term" value="F:peptidyl-prolyl cis-trans isomerase activity"/>
    <property type="evidence" value="ECO:0007669"/>
    <property type="project" value="UniProtKB-KW"/>
</dbReference>
<dbReference type="SUPFAM" id="SSF54534">
    <property type="entry name" value="FKBP-like"/>
    <property type="match status" value="1"/>
</dbReference>
<evidence type="ECO:0000256" key="1">
    <source>
        <dbReference type="ARBA" id="ARBA00022723"/>
    </source>
</evidence>